<reference evidence="2" key="1">
    <citation type="submission" date="2018-02" db="EMBL/GenBank/DDBJ databases">
        <title>Rhizophora mucronata_Transcriptome.</title>
        <authorList>
            <person name="Meera S.P."/>
            <person name="Sreeshan A."/>
            <person name="Augustine A."/>
        </authorList>
    </citation>
    <scope>NUCLEOTIDE SEQUENCE</scope>
    <source>
        <tissue evidence="2">Leaf</tissue>
    </source>
</reference>
<name>A0A2P2QMD1_RHIMU</name>
<protein>
    <submittedName>
        <fullName evidence="2">Uncharacterized protein</fullName>
    </submittedName>
</protein>
<dbReference type="EMBL" id="GGEC01087571">
    <property type="protein sequence ID" value="MBX68055.1"/>
    <property type="molecule type" value="Transcribed_RNA"/>
</dbReference>
<keyword evidence="1" id="KW-0472">Membrane</keyword>
<dbReference type="AlphaFoldDB" id="A0A2P2QMD1"/>
<accession>A0A2P2QMD1</accession>
<feature type="transmembrane region" description="Helical" evidence="1">
    <location>
        <begin position="33"/>
        <end position="52"/>
    </location>
</feature>
<organism evidence="2">
    <name type="scientific">Rhizophora mucronata</name>
    <name type="common">Asiatic mangrove</name>
    <dbReference type="NCBI Taxonomy" id="61149"/>
    <lineage>
        <taxon>Eukaryota</taxon>
        <taxon>Viridiplantae</taxon>
        <taxon>Streptophyta</taxon>
        <taxon>Embryophyta</taxon>
        <taxon>Tracheophyta</taxon>
        <taxon>Spermatophyta</taxon>
        <taxon>Magnoliopsida</taxon>
        <taxon>eudicotyledons</taxon>
        <taxon>Gunneridae</taxon>
        <taxon>Pentapetalae</taxon>
        <taxon>rosids</taxon>
        <taxon>fabids</taxon>
        <taxon>Malpighiales</taxon>
        <taxon>Rhizophoraceae</taxon>
        <taxon>Rhizophora</taxon>
    </lineage>
</organism>
<proteinExistence type="predicted"/>
<evidence type="ECO:0000256" key="1">
    <source>
        <dbReference type="SAM" id="Phobius"/>
    </source>
</evidence>
<sequence length="70" mass="8121">MQCLLSLVVHLILKKLTFIINILSFPSTNFGSWNIIFLTTFGVCPTKTIFLFENLMQDDFDQFESTHFSL</sequence>
<evidence type="ECO:0000313" key="2">
    <source>
        <dbReference type="EMBL" id="MBX68055.1"/>
    </source>
</evidence>
<keyword evidence="1" id="KW-1133">Transmembrane helix</keyword>
<keyword evidence="1" id="KW-0812">Transmembrane</keyword>